<organism evidence="2 3">
    <name type="scientific">Trachymyrmex septentrionalis</name>
    <dbReference type="NCBI Taxonomy" id="34720"/>
    <lineage>
        <taxon>Eukaryota</taxon>
        <taxon>Metazoa</taxon>
        <taxon>Ecdysozoa</taxon>
        <taxon>Arthropoda</taxon>
        <taxon>Hexapoda</taxon>
        <taxon>Insecta</taxon>
        <taxon>Pterygota</taxon>
        <taxon>Neoptera</taxon>
        <taxon>Endopterygota</taxon>
        <taxon>Hymenoptera</taxon>
        <taxon>Apocrita</taxon>
        <taxon>Aculeata</taxon>
        <taxon>Formicoidea</taxon>
        <taxon>Formicidae</taxon>
        <taxon>Myrmicinae</taxon>
        <taxon>Trachymyrmex</taxon>
    </lineage>
</organism>
<keyword evidence="3" id="KW-1185">Reference proteome</keyword>
<feature type="region of interest" description="Disordered" evidence="1">
    <location>
        <begin position="165"/>
        <end position="219"/>
    </location>
</feature>
<gene>
    <name evidence="2" type="ORF">ALC56_14246</name>
</gene>
<evidence type="ECO:0000313" key="3">
    <source>
        <dbReference type="Proteomes" id="UP000078541"/>
    </source>
</evidence>
<evidence type="ECO:0000256" key="1">
    <source>
        <dbReference type="SAM" id="MobiDB-lite"/>
    </source>
</evidence>
<accession>A0A195ESY5</accession>
<evidence type="ECO:0000313" key="2">
    <source>
        <dbReference type="EMBL" id="KYN31365.1"/>
    </source>
</evidence>
<proteinExistence type="predicted"/>
<sequence length="292" mass="32058">MCGNGVSPKSFQHGGPLKQHHALTSISWNLIYPPSLEAALANGTSFGAHAIVPARNKCGHLRQASSYPLGDVAVPEKSNSEHLMRATGSSLGGPASGPPFYTVVSRGRRRLRRIVRRPCMRTEVQITGRDDRDLSHDVTYSLSVSLRQNRKVKGYLKSNRVVRKKEVGESRATKQRDAVKRRLVRKRKKEDRRKERKTGRGFRLHREGERLRSEPETDELMLETTGGPCFRASNDLAGATRRAGGTDADDGCGEGTGAYPVPFGVCGSKGQHPMAHLLDMGPLFSTSLSPHV</sequence>
<feature type="compositionally biased region" description="Basic and acidic residues" evidence="1">
    <location>
        <begin position="204"/>
        <end position="215"/>
    </location>
</feature>
<feature type="compositionally biased region" description="Basic and acidic residues" evidence="1">
    <location>
        <begin position="165"/>
        <end position="180"/>
    </location>
</feature>
<reference evidence="2 3" key="1">
    <citation type="submission" date="2016-03" db="EMBL/GenBank/DDBJ databases">
        <title>Trachymyrmex septentrionalis WGS genome.</title>
        <authorList>
            <person name="Nygaard S."/>
            <person name="Hu H."/>
            <person name="Boomsma J."/>
            <person name="Zhang G."/>
        </authorList>
    </citation>
    <scope>NUCLEOTIDE SEQUENCE [LARGE SCALE GENOMIC DNA]</scope>
    <source>
        <strain evidence="2">Tsep2-gDNA-1</strain>
        <tissue evidence="2">Whole body</tissue>
    </source>
</reference>
<feature type="compositionally biased region" description="Basic residues" evidence="1">
    <location>
        <begin position="181"/>
        <end position="203"/>
    </location>
</feature>
<dbReference type="Proteomes" id="UP000078541">
    <property type="component" value="Unassembled WGS sequence"/>
</dbReference>
<dbReference type="EMBL" id="KQ981979">
    <property type="protein sequence ID" value="KYN31365.1"/>
    <property type="molecule type" value="Genomic_DNA"/>
</dbReference>
<name>A0A195ESY5_9HYME</name>
<protein>
    <submittedName>
        <fullName evidence="2">Uncharacterized protein</fullName>
    </submittedName>
</protein>
<dbReference type="AlphaFoldDB" id="A0A195ESY5"/>